<sequence>MPGVWRRVTACRFFKWRMATRPVSDEGDVCAAESRGVRSFEWWWRCSDLRSVAKIPMKEVSLFAMYSTFDSSGHTRILTAAAQQYRRWLRQWKNARKDEDYTKHLEQWL</sequence>
<proteinExistence type="predicted"/>
<organism evidence="1">
    <name type="scientific">Fagus sylvatica</name>
    <name type="common">Beechnut</name>
    <dbReference type="NCBI Taxonomy" id="28930"/>
    <lineage>
        <taxon>Eukaryota</taxon>
        <taxon>Viridiplantae</taxon>
        <taxon>Streptophyta</taxon>
        <taxon>Embryophyta</taxon>
        <taxon>Tracheophyta</taxon>
        <taxon>Spermatophyta</taxon>
        <taxon>Magnoliopsida</taxon>
        <taxon>eudicotyledons</taxon>
        <taxon>Gunneridae</taxon>
        <taxon>Pentapetalae</taxon>
        <taxon>rosids</taxon>
        <taxon>fabids</taxon>
        <taxon>Fagales</taxon>
        <taxon>Fagaceae</taxon>
        <taxon>Fagus</taxon>
    </lineage>
</organism>
<dbReference type="EMBL" id="OIVN01001354">
    <property type="protein sequence ID" value="SPC93030.1"/>
    <property type="molecule type" value="Genomic_DNA"/>
</dbReference>
<protein>
    <submittedName>
        <fullName evidence="1">Uncharacterized protein</fullName>
    </submittedName>
</protein>
<name>A0A2N9G0Y3_FAGSY</name>
<accession>A0A2N9G0Y3</accession>
<dbReference type="AlphaFoldDB" id="A0A2N9G0Y3"/>
<evidence type="ECO:0000313" key="1">
    <source>
        <dbReference type="EMBL" id="SPC93030.1"/>
    </source>
</evidence>
<reference evidence="1" key="1">
    <citation type="submission" date="2018-02" db="EMBL/GenBank/DDBJ databases">
        <authorList>
            <person name="Cohen D.B."/>
            <person name="Kent A.D."/>
        </authorList>
    </citation>
    <scope>NUCLEOTIDE SEQUENCE</scope>
</reference>
<gene>
    <name evidence="1" type="ORF">FSB_LOCUS20912</name>
</gene>